<name>A0A1R3VJP2_9HYPH</name>
<reference evidence="2" key="1">
    <citation type="submission" date="2017-01" db="EMBL/GenBank/DDBJ databases">
        <authorList>
            <person name="Brunel B."/>
        </authorList>
    </citation>
    <scope>NUCLEOTIDE SEQUENCE [LARGE SCALE GENOMIC DNA]</scope>
</reference>
<sequence>MSVRITLTDSHMPPSEQFLEFIDSWLTGAEFDGSTWATYRQERPERLGHRLSASASYQLRQRIADSQAGMRHLGRAYELFVALLIGDVDTIRAVQQRFRFVLVVGAPRSGGKYLTKELFRALGYDPSRVPAVLAHDGFPEAAPWRFDQAGNTWVESLHTMAEYLTMVELFFAAADRHEDHIVVPKKATKAAYAPGLFQSVLGAGGEGIITIRHPVLACISTYETAGGLPPDHRFVQRGNIERLWARDLLSAGFSDGEVAGMDYFDAYLRCWEDYHMRLAMGGSNFTRRYRVVAYGAERLMHEARRNADRYGSLAADVEEFHAYDRRDRHPEWVARAETALRRVGDQWARVGMAFPLDELAECW</sequence>
<protein>
    <recommendedName>
        <fullName evidence="3">Sulfotransferase</fullName>
    </recommendedName>
</protein>
<evidence type="ECO:0000313" key="2">
    <source>
        <dbReference type="Proteomes" id="UP000188388"/>
    </source>
</evidence>
<proteinExistence type="predicted"/>
<dbReference type="EMBL" id="FTPD01000051">
    <property type="protein sequence ID" value="SIT58662.1"/>
    <property type="molecule type" value="Genomic_DNA"/>
</dbReference>
<evidence type="ECO:0008006" key="3">
    <source>
        <dbReference type="Google" id="ProtNLM"/>
    </source>
</evidence>
<dbReference type="RefSeq" id="WP_077381732.1">
    <property type="nucleotide sequence ID" value="NZ_FTPD01000051.1"/>
</dbReference>
<evidence type="ECO:0000313" key="1">
    <source>
        <dbReference type="EMBL" id="SIT58662.1"/>
    </source>
</evidence>
<organism evidence="1 2">
    <name type="scientific">Mesorhizobium prunaredense</name>
    <dbReference type="NCBI Taxonomy" id="1631249"/>
    <lineage>
        <taxon>Bacteria</taxon>
        <taxon>Pseudomonadati</taxon>
        <taxon>Pseudomonadota</taxon>
        <taxon>Alphaproteobacteria</taxon>
        <taxon>Hyphomicrobiales</taxon>
        <taxon>Phyllobacteriaceae</taxon>
        <taxon>Mesorhizobium</taxon>
    </lineage>
</organism>
<dbReference type="InterPro" id="IPR027417">
    <property type="entry name" value="P-loop_NTPase"/>
</dbReference>
<keyword evidence="2" id="KW-1185">Reference proteome</keyword>
<gene>
    <name evidence="1" type="ORF">BQ8794_550005</name>
</gene>
<dbReference type="AlphaFoldDB" id="A0A1R3VJP2"/>
<dbReference type="Gene3D" id="3.40.50.300">
    <property type="entry name" value="P-loop containing nucleotide triphosphate hydrolases"/>
    <property type="match status" value="1"/>
</dbReference>
<accession>A0A1R3VJP2</accession>
<dbReference type="Proteomes" id="UP000188388">
    <property type="component" value="Unassembled WGS sequence"/>
</dbReference>